<evidence type="ECO:0000313" key="4">
    <source>
        <dbReference type="Proteomes" id="UP000217257"/>
    </source>
</evidence>
<evidence type="ECO:0000256" key="1">
    <source>
        <dbReference type="SAM" id="MobiDB-lite"/>
    </source>
</evidence>
<accession>A0A250JEX4</accession>
<dbReference type="Gene3D" id="3.40.50.300">
    <property type="entry name" value="P-loop containing nucleotide triphosphate hydrolases"/>
    <property type="match status" value="1"/>
</dbReference>
<dbReference type="RefSeq" id="WP_095989653.1">
    <property type="nucleotide sequence ID" value="NZ_CP022098.1"/>
</dbReference>
<name>A0A250JEX4_9BACT</name>
<dbReference type="SUPFAM" id="SSF52540">
    <property type="entry name" value="P-loop containing nucleoside triphosphate hydrolases"/>
    <property type="match status" value="1"/>
</dbReference>
<gene>
    <name evidence="3" type="ORF">CYFUS_007518</name>
</gene>
<dbReference type="InterPro" id="IPR003959">
    <property type="entry name" value="ATPase_AAA_core"/>
</dbReference>
<organism evidence="3 4">
    <name type="scientific">Cystobacter fuscus</name>
    <dbReference type="NCBI Taxonomy" id="43"/>
    <lineage>
        <taxon>Bacteria</taxon>
        <taxon>Pseudomonadati</taxon>
        <taxon>Myxococcota</taxon>
        <taxon>Myxococcia</taxon>
        <taxon>Myxococcales</taxon>
        <taxon>Cystobacterineae</taxon>
        <taxon>Archangiaceae</taxon>
        <taxon>Cystobacter</taxon>
    </lineage>
</organism>
<dbReference type="Pfam" id="PF13304">
    <property type="entry name" value="AAA_21"/>
    <property type="match status" value="1"/>
</dbReference>
<dbReference type="Proteomes" id="UP000217257">
    <property type="component" value="Chromosome"/>
</dbReference>
<evidence type="ECO:0000313" key="3">
    <source>
        <dbReference type="EMBL" id="ATB42042.1"/>
    </source>
</evidence>
<dbReference type="InterPro" id="IPR027417">
    <property type="entry name" value="P-loop_NTPase"/>
</dbReference>
<dbReference type="GO" id="GO:0016887">
    <property type="term" value="F:ATP hydrolysis activity"/>
    <property type="evidence" value="ECO:0007669"/>
    <property type="project" value="InterPro"/>
</dbReference>
<feature type="region of interest" description="Disordered" evidence="1">
    <location>
        <begin position="82"/>
        <end position="101"/>
    </location>
</feature>
<evidence type="ECO:0000259" key="2">
    <source>
        <dbReference type="Pfam" id="PF13304"/>
    </source>
</evidence>
<feature type="domain" description="ATPase AAA-type core" evidence="2">
    <location>
        <begin position="280"/>
        <end position="366"/>
    </location>
</feature>
<dbReference type="KEGG" id="cfus:CYFUS_007518"/>
<dbReference type="AlphaFoldDB" id="A0A250JEX4"/>
<sequence length="429" mass="48569">MKLTELRIHQYRDVAPGAHLVFGPSLNLVLGENGTGRTTLLDLLSRVLASDFSGLIREEFSLEYAFTFPGMTLQVRVRNTRPDFSRPEDAGPEPLALVPRGEPVNEPTLQPFMEVTLELDAPAARLVLRADAQGLAWEVNGQPAYSQTMHWSLLDRTVWVVLFLGAQRLEPEFKERLKELLRRTFLLAPARFDEGLGTYERIAQAQYGMEMRGEEVFPLGLMSLPTWLPGVLRERAEQALATGFIDIRHDELERGFLGRFVTLAGLGAGRFRVELMDKRSYEGGGRLEFGHFGFGFTRRDGAVLSREHLGYGQKRLLSLLYYLDVNEDFLIADELVHALHPRWVEAVVRELGGRQCFVTSQNPLLFEYVTFASADEARASLIHCGLEVHEERERKVWSNPTVDTAERLFGDYRRGGSSLATLLRIHGLW</sequence>
<reference evidence="3 4" key="1">
    <citation type="submission" date="2017-06" db="EMBL/GenBank/DDBJ databases">
        <title>Sequencing and comparative analysis of myxobacterial genomes.</title>
        <authorList>
            <person name="Rupp O."/>
            <person name="Goesmann A."/>
            <person name="Sogaard-Andersen L."/>
        </authorList>
    </citation>
    <scope>NUCLEOTIDE SEQUENCE [LARGE SCALE GENOMIC DNA]</scope>
    <source>
        <strain evidence="3 4">DSM 52655</strain>
    </source>
</reference>
<dbReference type="EMBL" id="CP022098">
    <property type="protein sequence ID" value="ATB42042.1"/>
    <property type="molecule type" value="Genomic_DNA"/>
</dbReference>
<dbReference type="GO" id="GO:0005524">
    <property type="term" value="F:ATP binding"/>
    <property type="evidence" value="ECO:0007669"/>
    <property type="project" value="InterPro"/>
</dbReference>
<proteinExistence type="predicted"/>
<protein>
    <recommendedName>
        <fullName evidence="2">ATPase AAA-type core domain-containing protein</fullName>
    </recommendedName>
</protein>